<dbReference type="AlphaFoldDB" id="A0AAE1C153"/>
<proteinExistence type="predicted"/>
<feature type="domain" description="Heterokaryon incompatibility" evidence="1">
    <location>
        <begin position="164"/>
        <end position="228"/>
    </location>
</feature>
<dbReference type="Proteomes" id="UP001274830">
    <property type="component" value="Unassembled WGS sequence"/>
</dbReference>
<dbReference type="PANTHER" id="PTHR33112">
    <property type="entry name" value="DOMAIN PROTEIN, PUTATIVE-RELATED"/>
    <property type="match status" value="1"/>
</dbReference>
<reference evidence="2" key="1">
    <citation type="submission" date="2023-07" db="EMBL/GenBank/DDBJ databases">
        <title>Black Yeasts Isolated from many extreme environments.</title>
        <authorList>
            <person name="Coleine C."/>
            <person name="Stajich J.E."/>
            <person name="Selbmann L."/>
        </authorList>
    </citation>
    <scope>NUCLEOTIDE SEQUENCE</scope>
    <source>
        <strain evidence="2">CCFEE 5485</strain>
    </source>
</reference>
<name>A0AAE1C153_9PEZI</name>
<dbReference type="EMBL" id="JAUTXT010000020">
    <property type="protein sequence ID" value="KAK3674366.1"/>
    <property type="molecule type" value="Genomic_DNA"/>
</dbReference>
<organism evidence="2 3">
    <name type="scientific">Recurvomyces mirabilis</name>
    <dbReference type="NCBI Taxonomy" id="574656"/>
    <lineage>
        <taxon>Eukaryota</taxon>
        <taxon>Fungi</taxon>
        <taxon>Dikarya</taxon>
        <taxon>Ascomycota</taxon>
        <taxon>Pezizomycotina</taxon>
        <taxon>Dothideomycetes</taxon>
        <taxon>Dothideomycetidae</taxon>
        <taxon>Mycosphaerellales</taxon>
        <taxon>Teratosphaeriaceae</taxon>
        <taxon>Recurvomyces</taxon>
    </lineage>
</organism>
<comment type="caution">
    <text evidence="2">The sequence shown here is derived from an EMBL/GenBank/DDBJ whole genome shotgun (WGS) entry which is preliminary data.</text>
</comment>
<evidence type="ECO:0000313" key="2">
    <source>
        <dbReference type="EMBL" id="KAK3674366.1"/>
    </source>
</evidence>
<keyword evidence="3" id="KW-1185">Reference proteome</keyword>
<dbReference type="Pfam" id="PF06985">
    <property type="entry name" value="HET"/>
    <property type="match status" value="1"/>
</dbReference>
<sequence>MQDLADPAFTCACCRYFLAQCKRLAQKVLVRFSGQTKTQLHSRSIGLGIIFDDAIPPDLRISDVSAQLHLPSRLAAKTSISVLSCPQESKSAALPAWRTFPTSIDDKLMQIRTWLEVCERDHPACRPIDRISMPTRLIKLDLNASTMVAKLVQAAELGGSEPTYTALSYCWGDTRPFRLLQGNHEALTIDIPWAELPLTVRDAMCYTKALNIGYIWIDSLCIIQDDVKD</sequence>
<evidence type="ECO:0000313" key="3">
    <source>
        <dbReference type="Proteomes" id="UP001274830"/>
    </source>
</evidence>
<gene>
    <name evidence="2" type="ORF">LTR78_005835</name>
</gene>
<dbReference type="PANTHER" id="PTHR33112:SF10">
    <property type="entry name" value="TOL"/>
    <property type="match status" value="1"/>
</dbReference>
<dbReference type="InterPro" id="IPR010730">
    <property type="entry name" value="HET"/>
</dbReference>
<protein>
    <recommendedName>
        <fullName evidence="1">Heterokaryon incompatibility domain-containing protein</fullName>
    </recommendedName>
</protein>
<accession>A0AAE1C153</accession>
<evidence type="ECO:0000259" key="1">
    <source>
        <dbReference type="Pfam" id="PF06985"/>
    </source>
</evidence>